<organism evidence="3 4">
    <name type="scientific">Taxus chinensis</name>
    <name type="common">Chinese yew</name>
    <name type="synonym">Taxus wallichiana var. chinensis</name>
    <dbReference type="NCBI Taxonomy" id="29808"/>
    <lineage>
        <taxon>Eukaryota</taxon>
        <taxon>Viridiplantae</taxon>
        <taxon>Streptophyta</taxon>
        <taxon>Embryophyta</taxon>
        <taxon>Tracheophyta</taxon>
        <taxon>Spermatophyta</taxon>
        <taxon>Pinopsida</taxon>
        <taxon>Pinidae</taxon>
        <taxon>Conifers II</taxon>
        <taxon>Cupressales</taxon>
        <taxon>Taxaceae</taxon>
        <taxon>Taxus</taxon>
    </lineage>
</organism>
<feature type="region of interest" description="Disordered" evidence="1">
    <location>
        <begin position="42"/>
        <end position="67"/>
    </location>
</feature>
<protein>
    <recommendedName>
        <fullName evidence="2">Reverse transcriptase/retrotransposon-derived protein RNase H-like domain-containing protein</fullName>
    </recommendedName>
</protein>
<accession>A0AA38L8Y6</accession>
<dbReference type="EMBL" id="JAHRHJ020000005">
    <property type="protein sequence ID" value="KAH9316083.1"/>
    <property type="molecule type" value="Genomic_DNA"/>
</dbReference>
<evidence type="ECO:0000313" key="4">
    <source>
        <dbReference type="Proteomes" id="UP000824469"/>
    </source>
</evidence>
<evidence type="ECO:0000259" key="2">
    <source>
        <dbReference type="Pfam" id="PF17919"/>
    </source>
</evidence>
<dbReference type="Pfam" id="PF17919">
    <property type="entry name" value="RT_RNaseH_2"/>
    <property type="match status" value="1"/>
</dbReference>
<dbReference type="InterPro" id="IPR043502">
    <property type="entry name" value="DNA/RNA_pol_sf"/>
</dbReference>
<sequence>NKAHEAFRQLKEALVSSPILKNPYWSNPFIVYNDASDATLGSTLSQKDENENENPIYFRSRQMSSAK</sequence>
<comment type="caution">
    <text evidence="3">The sequence shown here is derived from an EMBL/GenBank/DDBJ whole genome shotgun (WGS) entry which is preliminary data.</text>
</comment>
<dbReference type="PANTHER" id="PTHR34072:SF52">
    <property type="entry name" value="RIBONUCLEASE H"/>
    <property type="match status" value="1"/>
</dbReference>
<feature type="non-terminal residue" evidence="3">
    <location>
        <position position="67"/>
    </location>
</feature>
<feature type="non-terminal residue" evidence="3">
    <location>
        <position position="1"/>
    </location>
</feature>
<evidence type="ECO:0000256" key="1">
    <source>
        <dbReference type="SAM" id="MobiDB-lite"/>
    </source>
</evidence>
<reference evidence="3 4" key="1">
    <citation type="journal article" date="2021" name="Nat. Plants">
        <title>The Taxus genome provides insights into paclitaxel biosynthesis.</title>
        <authorList>
            <person name="Xiong X."/>
            <person name="Gou J."/>
            <person name="Liao Q."/>
            <person name="Li Y."/>
            <person name="Zhou Q."/>
            <person name="Bi G."/>
            <person name="Li C."/>
            <person name="Du R."/>
            <person name="Wang X."/>
            <person name="Sun T."/>
            <person name="Guo L."/>
            <person name="Liang H."/>
            <person name="Lu P."/>
            <person name="Wu Y."/>
            <person name="Zhang Z."/>
            <person name="Ro D.K."/>
            <person name="Shang Y."/>
            <person name="Huang S."/>
            <person name="Yan J."/>
        </authorList>
    </citation>
    <scope>NUCLEOTIDE SEQUENCE [LARGE SCALE GENOMIC DNA]</scope>
    <source>
        <strain evidence="3">Ta-2019</strain>
    </source>
</reference>
<keyword evidence="4" id="KW-1185">Reference proteome</keyword>
<dbReference type="AlphaFoldDB" id="A0AA38L8Y6"/>
<dbReference type="Proteomes" id="UP000824469">
    <property type="component" value="Unassembled WGS sequence"/>
</dbReference>
<dbReference type="InterPro" id="IPR041577">
    <property type="entry name" value="RT_RNaseH_2"/>
</dbReference>
<proteinExistence type="predicted"/>
<gene>
    <name evidence="3" type="ORF">KI387_024710</name>
</gene>
<name>A0AA38L8Y6_TAXCH</name>
<dbReference type="SUPFAM" id="SSF56672">
    <property type="entry name" value="DNA/RNA polymerases"/>
    <property type="match status" value="1"/>
</dbReference>
<dbReference type="PANTHER" id="PTHR34072">
    <property type="entry name" value="ENZYMATIC POLYPROTEIN-RELATED"/>
    <property type="match status" value="1"/>
</dbReference>
<feature type="domain" description="Reverse transcriptase/retrotransposon-derived protein RNase H-like" evidence="2">
    <location>
        <begin position="2"/>
        <end position="66"/>
    </location>
</feature>
<evidence type="ECO:0000313" key="3">
    <source>
        <dbReference type="EMBL" id="KAH9316083.1"/>
    </source>
</evidence>